<dbReference type="Proteomes" id="UP000199475">
    <property type="component" value="Unassembled WGS sequence"/>
</dbReference>
<protein>
    <submittedName>
        <fullName evidence="1">Uncharacterized protein</fullName>
    </submittedName>
</protein>
<name>A0A1G9H454_9ACTN</name>
<organism evidence="1 2">
    <name type="scientific">Tessaracoccus oleiagri</name>
    <dbReference type="NCBI Taxonomy" id="686624"/>
    <lineage>
        <taxon>Bacteria</taxon>
        <taxon>Bacillati</taxon>
        <taxon>Actinomycetota</taxon>
        <taxon>Actinomycetes</taxon>
        <taxon>Propionibacteriales</taxon>
        <taxon>Propionibacteriaceae</taxon>
        <taxon>Tessaracoccus</taxon>
    </lineage>
</organism>
<sequence length="184" mass="20644">MRLRTLAKAAAMVVAIAALLAALLWGWIAWSVNEYFTGRDPARFDTVSAELARNRPAYDAAAARVLELSAQTPGTTRVSMTEWHACRSVGGAERCEDTSPADAQRLRALREEVAIWQAKDADRVFFRFYGEDSPTVWLMYSASDRDPGAFARDRGFRSLRIIDEYWTVLGPIPDDARDRAQWNG</sequence>
<evidence type="ECO:0000313" key="2">
    <source>
        <dbReference type="Proteomes" id="UP000199475"/>
    </source>
</evidence>
<reference evidence="1 2" key="1">
    <citation type="submission" date="2016-10" db="EMBL/GenBank/DDBJ databases">
        <authorList>
            <person name="de Groot N.N."/>
        </authorList>
    </citation>
    <scope>NUCLEOTIDE SEQUENCE [LARGE SCALE GENOMIC DNA]</scope>
    <source>
        <strain evidence="1 2">CGMCC 1.9159</strain>
    </source>
</reference>
<dbReference type="RefSeq" id="WP_093247827.1">
    <property type="nucleotide sequence ID" value="NZ_FNGP01000001.1"/>
</dbReference>
<dbReference type="EMBL" id="FNGP01000001">
    <property type="protein sequence ID" value="SDL07649.1"/>
    <property type="molecule type" value="Genomic_DNA"/>
</dbReference>
<dbReference type="AlphaFoldDB" id="A0A1G9H454"/>
<dbReference type="STRING" id="686624.SAMN04488242_0063"/>
<evidence type="ECO:0000313" key="1">
    <source>
        <dbReference type="EMBL" id="SDL07649.1"/>
    </source>
</evidence>
<gene>
    <name evidence="1" type="ORF">SAMN04488242_0063</name>
</gene>
<dbReference type="OrthoDB" id="3819606at2"/>
<accession>A0A1G9H454</accession>
<keyword evidence="2" id="KW-1185">Reference proteome</keyword>
<proteinExistence type="predicted"/>